<reference evidence="7" key="2">
    <citation type="journal article" date="2023" name="IMA Fungus">
        <title>Comparative genomic study of the Penicillium genus elucidates a diverse pangenome and 15 lateral gene transfer events.</title>
        <authorList>
            <person name="Petersen C."/>
            <person name="Sorensen T."/>
            <person name="Nielsen M.R."/>
            <person name="Sondergaard T.E."/>
            <person name="Sorensen J.L."/>
            <person name="Fitzpatrick D.A."/>
            <person name="Frisvad J.C."/>
            <person name="Nielsen K.L."/>
        </authorList>
    </citation>
    <scope>NUCLEOTIDE SEQUENCE</scope>
    <source>
        <strain evidence="7">IBT 15544</strain>
    </source>
</reference>
<accession>A0A9W9NDN6</accession>
<organism evidence="7 8">
    <name type="scientific">Penicillium cinerascens</name>
    <dbReference type="NCBI Taxonomy" id="70096"/>
    <lineage>
        <taxon>Eukaryota</taxon>
        <taxon>Fungi</taxon>
        <taxon>Dikarya</taxon>
        <taxon>Ascomycota</taxon>
        <taxon>Pezizomycotina</taxon>
        <taxon>Eurotiomycetes</taxon>
        <taxon>Eurotiomycetidae</taxon>
        <taxon>Eurotiales</taxon>
        <taxon>Aspergillaceae</taxon>
        <taxon>Penicillium</taxon>
    </lineage>
</organism>
<dbReference type="InterPro" id="IPR036864">
    <property type="entry name" value="Zn2-C6_fun-type_DNA-bd_sf"/>
</dbReference>
<proteinExistence type="predicted"/>
<dbReference type="PANTHER" id="PTHR31069">
    <property type="entry name" value="OLEATE-ACTIVATED TRANSCRIPTION FACTOR 1-RELATED"/>
    <property type="match status" value="1"/>
</dbReference>
<dbReference type="InterPro" id="IPR050675">
    <property type="entry name" value="OAF3"/>
</dbReference>
<sequence length="500" mass="55324">MSKSFKPGAGKLPKSVKVRSTCNACQQAKIRCSHEKPSCRRCQKHKIDCIYSVSRRLGRPAKKREPRLGPEAQGGSPNPEMTDHQERTIQVRKSAKKKRHGQATASAMRPRMRSIPIKTAEDTFQSSTVSEKNGEEISGLQIDFSSESFQELMSTRMSWGTGNFTVENPYELELEDTFDSFAKCFRQAGPSAYQATDLFLPSPPMGSDQILIHTSLEGELNPCQHSVSNEQLGSPFVTEPSVASWSYGSNTNVHILPDSWSANRVPPTSFLIDPANNFPAFESPGASHESEEFSPEALNLLSTLGGTLYLDCNCYKQAIGELLRSGIKSHPSGIPSIDNTLVRQKELLLQAEAILQCKVCSQSEAQANMFMVIIVTIDSILTSLEGAATATKAGTQAKLSPVEVQDERTKKNHVTGCFKSHIEACPLLVGGFRVPMEEKMCFVRQMLQARLSMLLMMIRRISACMQQHLASALSRGRLLMIMETDRRLQLIMMKVKMAVS</sequence>
<dbReference type="OrthoDB" id="2943660at2759"/>
<protein>
    <recommendedName>
        <fullName evidence="6">Zn(2)-C6 fungal-type domain-containing protein</fullName>
    </recommendedName>
</protein>
<dbReference type="GO" id="GO:0000981">
    <property type="term" value="F:DNA-binding transcription factor activity, RNA polymerase II-specific"/>
    <property type="evidence" value="ECO:0007669"/>
    <property type="project" value="InterPro"/>
</dbReference>
<dbReference type="SMART" id="SM00066">
    <property type="entry name" value="GAL4"/>
    <property type="match status" value="1"/>
</dbReference>
<evidence type="ECO:0000313" key="8">
    <source>
        <dbReference type="Proteomes" id="UP001150904"/>
    </source>
</evidence>
<evidence type="ECO:0000256" key="4">
    <source>
        <dbReference type="ARBA" id="ARBA00023242"/>
    </source>
</evidence>
<dbReference type="RefSeq" id="XP_058312539.1">
    <property type="nucleotide sequence ID" value="XM_058447128.1"/>
</dbReference>
<evidence type="ECO:0000256" key="1">
    <source>
        <dbReference type="ARBA" id="ARBA00023015"/>
    </source>
</evidence>
<comment type="caution">
    <text evidence="7">The sequence shown here is derived from an EMBL/GenBank/DDBJ whole genome shotgun (WGS) entry which is preliminary data.</text>
</comment>
<keyword evidence="2" id="KW-0238">DNA-binding</keyword>
<feature type="region of interest" description="Disordered" evidence="5">
    <location>
        <begin position="59"/>
        <end position="109"/>
    </location>
</feature>
<evidence type="ECO:0000256" key="3">
    <source>
        <dbReference type="ARBA" id="ARBA00023163"/>
    </source>
</evidence>
<dbReference type="Gene3D" id="4.10.240.10">
    <property type="entry name" value="Zn(2)-C6 fungal-type DNA-binding domain"/>
    <property type="match status" value="1"/>
</dbReference>
<dbReference type="PRINTS" id="PR00755">
    <property type="entry name" value="AFLATOXINBRP"/>
</dbReference>
<dbReference type="EMBL" id="JAPQKR010000004">
    <property type="protein sequence ID" value="KAJ5217966.1"/>
    <property type="molecule type" value="Genomic_DNA"/>
</dbReference>
<dbReference type="Pfam" id="PF00172">
    <property type="entry name" value="Zn_clus"/>
    <property type="match status" value="1"/>
</dbReference>
<evidence type="ECO:0000259" key="6">
    <source>
        <dbReference type="PROSITE" id="PS50048"/>
    </source>
</evidence>
<dbReference type="Proteomes" id="UP001150904">
    <property type="component" value="Unassembled WGS sequence"/>
</dbReference>
<dbReference type="AlphaFoldDB" id="A0A9W9NDN6"/>
<dbReference type="SUPFAM" id="SSF57701">
    <property type="entry name" value="Zn2/Cys6 DNA-binding domain"/>
    <property type="match status" value="1"/>
</dbReference>
<reference evidence="7" key="1">
    <citation type="submission" date="2022-12" db="EMBL/GenBank/DDBJ databases">
        <authorList>
            <person name="Petersen C."/>
        </authorList>
    </citation>
    <scope>NUCLEOTIDE SEQUENCE</scope>
    <source>
        <strain evidence="7">IBT 15544</strain>
    </source>
</reference>
<name>A0A9W9NDN6_9EURO</name>
<dbReference type="CDD" id="cd00067">
    <property type="entry name" value="GAL4"/>
    <property type="match status" value="1"/>
</dbReference>
<dbReference type="GO" id="GO:0003677">
    <property type="term" value="F:DNA binding"/>
    <property type="evidence" value="ECO:0007669"/>
    <property type="project" value="UniProtKB-KW"/>
</dbReference>
<evidence type="ECO:0000256" key="5">
    <source>
        <dbReference type="SAM" id="MobiDB-lite"/>
    </source>
</evidence>
<keyword evidence="8" id="KW-1185">Reference proteome</keyword>
<dbReference type="GeneID" id="83174428"/>
<gene>
    <name evidence="7" type="ORF">N7498_000065</name>
</gene>
<dbReference type="PANTHER" id="PTHR31069:SF26">
    <property type="entry name" value="ZN(2)-C6 FUNGAL-TYPE DOMAIN-CONTAINING PROTEIN"/>
    <property type="match status" value="1"/>
</dbReference>
<evidence type="ECO:0000313" key="7">
    <source>
        <dbReference type="EMBL" id="KAJ5217966.1"/>
    </source>
</evidence>
<feature type="domain" description="Zn(2)-C6 fungal-type" evidence="6">
    <location>
        <begin position="21"/>
        <end position="51"/>
    </location>
</feature>
<evidence type="ECO:0000256" key="2">
    <source>
        <dbReference type="ARBA" id="ARBA00023125"/>
    </source>
</evidence>
<keyword evidence="3" id="KW-0804">Transcription</keyword>
<keyword evidence="4" id="KW-0539">Nucleus</keyword>
<dbReference type="GO" id="GO:0008270">
    <property type="term" value="F:zinc ion binding"/>
    <property type="evidence" value="ECO:0007669"/>
    <property type="project" value="InterPro"/>
</dbReference>
<keyword evidence="1" id="KW-0805">Transcription regulation</keyword>
<dbReference type="PROSITE" id="PS50048">
    <property type="entry name" value="ZN2_CY6_FUNGAL_2"/>
    <property type="match status" value="1"/>
</dbReference>
<dbReference type="InterPro" id="IPR001138">
    <property type="entry name" value="Zn2Cys6_DnaBD"/>
</dbReference>